<reference evidence="2" key="1">
    <citation type="submission" date="2021-01" db="EMBL/GenBank/DDBJ databases">
        <authorList>
            <person name="Corre E."/>
            <person name="Pelletier E."/>
            <person name="Niang G."/>
            <person name="Scheremetjew M."/>
            <person name="Finn R."/>
            <person name="Kale V."/>
            <person name="Holt S."/>
            <person name="Cochrane G."/>
            <person name="Meng A."/>
            <person name="Brown T."/>
            <person name="Cohen L."/>
        </authorList>
    </citation>
    <scope>NUCLEOTIDE SEQUENCE</scope>
    <source>
        <strain evidence="2">379</strain>
    </source>
</reference>
<dbReference type="EMBL" id="HBIR01060622">
    <property type="protein sequence ID" value="CAE0599268.1"/>
    <property type="molecule type" value="Transcribed_RNA"/>
</dbReference>
<evidence type="ECO:0000256" key="1">
    <source>
        <dbReference type="SAM" id="Coils"/>
    </source>
</evidence>
<protein>
    <submittedName>
        <fullName evidence="2">Uncharacterized protein</fullName>
    </submittedName>
</protein>
<gene>
    <name evidence="2" type="ORF">EHUX00137_LOCUS47127</name>
</gene>
<feature type="coiled-coil region" evidence="1">
    <location>
        <begin position="49"/>
        <end position="94"/>
    </location>
</feature>
<dbReference type="AlphaFoldDB" id="A0A6T0EVL4"/>
<keyword evidence="1" id="KW-0175">Coiled coil</keyword>
<evidence type="ECO:0000313" key="2">
    <source>
        <dbReference type="EMBL" id="CAE0599268.1"/>
    </source>
</evidence>
<accession>A0A6T0EVL4</accession>
<proteinExistence type="predicted"/>
<sequence length="100" mass="11018">MAAFTLSSIDNAVASAEALFAALRETSSATSTQRVSAMHTEFERCWSEVAAAAAELDAEESQITQLRRERRELREALAAQNVLLKQQIEALRQMLCDASM</sequence>
<name>A0A6T0EVL4_EMIHU</name>
<organism evidence="2">
    <name type="scientific">Emiliania huxleyi</name>
    <name type="common">Coccolithophore</name>
    <name type="synonym">Pontosphaera huxleyi</name>
    <dbReference type="NCBI Taxonomy" id="2903"/>
    <lineage>
        <taxon>Eukaryota</taxon>
        <taxon>Haptista</taxon>
        <taxon>Haptophyta</taxon>
        <taxon>Prymnesiophyceae</taxon>
        <taxon>Isochrysidales</taxon>
        <taxon>Noelaerhabdaceae</taxon>
        <taxon>Emiliania</taxon>
    </lineage>
</organism>